<dbReference type="EMBL" id="HBUF01101413">
    <property type="protein sequence ID" value="CAG6638127.1"/>
    <property type="molecule type" value="Transcribed_RNA"/>
</dbReference>
<reference evidence="1" key="1">
    <citation type="submission" date="2021-05" db="EMBL/GenBank/DDBJ databases">
        <authorList>
            <person name="Alioto T."/>
            <person name="Alioto T."/>
            <person name="Gomez Garrido J."/>
        </authorList>
    </citation>
    <scope>NUCLEOTIDE SEQUENCE</scope>
</reference>
<evidence type="ECO:0000313" key="1">
    <source>
        <dbReference type="EMBL" id="CAG6638127.1"/>
    </source>
</evidence>
<sequence length="264" mass="29332">MSATSDDVVARAEIRRRKILENAQRRLDSVLSKADKGEVSPCQSSDSTISKQINGLIAQTTPIDTNTVYRCEKPTDSIPVNNGHSSNGNCVKVLNTTKTKSTPKPTPPIDQNKLFESMSMGSQSLFPDSFDFNKHIELLGNNSSTSVSQDGKKNSKKNEVPSHLQYAALAVVVRLMIYFQVGWMFGEMILVPFMLTESIQLSLGHVHTSQLISMLGQFCGFSSQLAQTYSKVNSILLHCIENFSVYLVVFCIVHRLLDEDHESR</sequence>
<organism evidence="1">
    <name type="scientific">Cacopsylla melanoneura</name>
    <dbReference type="NCBI Taxonomy" id="428564"/>
    <lineage>
        <taxon>Eukaryota</taxon>
        <taxon>Metazoa</taxon>
        <taxon>Ecdysozoa</taxon>
        <taxon>Arthropoda</taxon>
        <taxon>Hexapoda</taxon>
        <taxon>Insecta</taxon>
        <taxon>Pterygota</taxon>
        <taxon>Neoptera</taxon>
        <taxon>Paraneoptera</taxon>
        <taxon>Hemiptera</taxon>
        <taxon>Sternorrhyncha</taxon>
        <taxon>Psylloidea</taxon>
        <taxon>Psyllidae</taxon>
        <taxon>Psyllinae</taxon>
        <taxon>Cacopsylla</taxon>
    </lineage>
</organism>
<dbReference type="EMBL" id="HBUF01387052">
    <property type="protein sequence ID" value="CAG6732509.1"/>
    <property type="molecule type" value="Transcribed_RNA"/>
</dbReference>
<proteinExistence type="predicted"/>
<dbReference type="EMBL" id="HBUF01181612">
    <property type="protein sequence ID" value="CAG6655484.1"/>
    <property type="molecule type" value="Transcribed_RNA"/>
</dbReference>
<dbReference type="EMBL" id="HBUF01101411">
    <property type="protein sequence ID" value="CAG6638123.1"/>
    <property type="molecule type" value="Transcribed_RNA"/>
</dbReference>
<protein>
    <submittedName>
        <fullName evidence="1">Uncharacterized protein</fullName>
    </submittedName>
</protein>
<accession>A0A8D8QW62</accession>
<dbReference type="AlphaFoldDB" id="A0A8D8QW62"/>
<name>A0A8D8QW62_9HEMI</name>
<dbReference type="EMBL" id="HBUF01387053">
    <property type="protein sequence ID" value="CAG6732510.1"/>
    <property type="molecule type" value="Transcribed_RNA"/>
</dbReference>
<dbReference type="EMBL" id="HBUF01555591">
    <property type="protein sequence ID" value="CAG6760278.1"/>
    <property type="molecule type" value="Transcribed_RNA"/>
</dbReference>
<dbReference type="EMBL" id="HBUF01387054">
    <property type="protein sequence ID" value="CAG6732511.1"/>
    <property type="molecule type" value="Transcribed_RNA"/>
</dbReference>
<dbReference type="EMBL" id="HBUF01181611">
    <property type="protein sequence ID" value="CAG6655483.1"/>
    <property type="molecule type" value="Transcribed_RNA"/>
</dbReference>